<feature type="transmembrane region" description="Helical" evidence="11">
    <location>
        <begin position="279"/>
        <end position="303"/>
    </location>
</feature>
<keyword evidence="14" id="KW-1185">Reference proteome</keyword>
<dbReference type="InterPro" id="IPR011162">
    <property type="entry name" value="MHC_I/II-like_Ag-recog"/>
</dbReference>
<dbReference type="GeneTree" id="ENSGT01120000271828"/>
<dbReference type="PANTHER" id="PTHR16675">
    <property type="entry name" value="MHC CLASS I-RELATED"/>
    <property type="match status" value="1"/>
</dbReference>
<evidence type="ECO:0000256" key="10">
    <source>
        <dbReference type="RuleBase" id="RU004439"/>
    </source>
</evidence>
<evidence type="ECO:0000256" key="7">
    <source>
        <dbReference type="ARBA" id="ARBA00023136"/>
    </source>
</evidence>
<dbReference type="InterPro" id="IPR013783">
    <property type="entry name" value="Ig-like_fold"/>
</dbReference>
<dbReference type="Gene3D" id="3.30.500.10">
    <property type="entry name" value="MHC class I-like antigen recognition-like"/>
    <property type="match status" value="1"/>
</dbReference>
<accession>A0A8D0GC56</accession>
<evidence type="ECO:0000256" key="2">
    <source>
        <dbReference type="ARBA" id="ARBA00022451"/>
    </source>
</evidence>
<keyword evidence="4" id="KW-0732">Signal</keyword>
<dbReference type="InterPro" id="IPR007110">
    <property type="entry name" value="Ig-like_dom"/>
</dbReference>
<dbReference type="InterPro" id="IPR011161">
    <property type="entry name" value="MHC_I-like_Ag-recog"/>
</dbReference>
<dbReference type="AlphaFoldDB" id="A0A8D0GC56"/>
<reference evidence="13" key="1">
    <citation type="submission" date="2025-08" db="UniProtKB">
        <authorList>
            <consortium name="Ensembl"/>
        </authorList>
    </citation>
    <scope>IDENTIFICATION</scope>
</reference>
<dbReference type="OMA" id="HYLEGEC"/>
<dbReference type="Proteomes" id="UP000694392">
    <property type="component" value="Unplaced"/>
</dbReference>
<sequence length="305" mass="34631">GSPHSLRYFDTAVSNPSPRLPPFLSTGYVDDRQLDLYSSEWRKVLPWAPWMEQNMDAEYWDRSTQIAQGNQAVFRVDLGTLRQRYNQSDAGSHTLQYVYGCEMRPDGSTLGFYQYGYDGRDFLSYDANIGIWVAPVPQAQITQRKWNTDMAQLHNDRHYLEGECIAWLRKYLSYGAESLRPREPQLLVSDRPTPDGLTRLSCRAHGFYPRDIAVVWLKNGVAMCGETQSWGIVPSGDGTYQTRATIEIDPSSDARYQCCVEHKSLTQDLRVAWEPKANVWLTVGVVLGALMLLMAVAGIGLYIDK</sequence>
<dbReference type="Gene3D" id="2.60.40.10">
    <property type="entry name" value="Immunoglobulins"/>
    <property type="match status" value="1"/>
</dbReference>
<dbReference type="InterPro" id="IPR003597">
    <property type="entry name" value="Ig_C1-set"/>
</dbReference>
<evidence type="ECO:0000256" key="9">
    <source>
        <dbReference type="ARBA" id="ARBA00023180"/>
    </source>
</evidence>
<dbReference type="GO" id="GO:0009897">
    <property type="term" value="C:external side of plasma membrane"/>
    <property type="evidence" value="ECO:0007669"/>
    <property type="project" value="TreeGrafter"/>
</dbReference>
<keyword evidence="6 11" id="KW-1133">Transmembrane helix</keyword>
<evidence type="ECO:0000256" key="4">
    <source>
        <dbReference type="ARBA" id="ARBA00022729"/>
    </source>
</evidence>
<dbReference type="InterPro" id="IPR050208">
    <property type="entry name" value="MHC_class-I_related"/>
</dbReference>
<dbReference type="GO" id="GO:0006955">
    <property type="term" value="P:immune response"/>
    <property type="evidence" value="ECO:0007669"/>
    <property type="project" value="TreeGrafter"/>
</dbReference>
<keyword evidence="9" id="KW-0325">Glycoprotein</keyword>
<keyword evidence="2" id="KW-0490">MHC I</keyword>
<comment type="subcellular location">
    <subcellularLocation>
        <location evidence="1">Membrane</location>
        <topology evidence="1">Single-pass type I membrane protein</topology>
    </subcellularLocation>
</comment>
<keyword evidence="3 11" id="KW-0812">Transmembrane</keyword>
<dbReference type="GO" id="GO:0002474">
    <property type="term" value="P:antigen processing and presentation of peptide antigen via MHC class I"/>
    <property type="evidence" value="ECO:0007669"/>
    <property type="project" value="UniProtKB-KW"/>
</dbReference>
<dbReference type="Pfam" id="PF07654">
    <property type="entry name" value="C1-set"/>
    <property type="match status" value="1"/>
</dbReference>
<dbReference type="Pfam" id="PF00129">
    <property type="entry name" value="MHC_I"/>
    <property type="match status" value="1"/>
</dbReference>
<feature type="domain" description="Ig-like" evidence="12">
    <location>
        <begin position="184"/>
        <end position="272"/>
    </location>
</feature>
<dbReference type="PRINTS" id="PR01638">
    <property type="entry name" value="MHCCLASSI"/>
</dbReference>
<dbReference type="SUPFAM" id="SSF54452">
    <property type="entry name" value="MHC antigen-recognition domain"/>
    <property type="match status" value="1"/>
</dbReference>
<dbReference type="InterPro" id="IPR036179">
    <property type="entry name" value="Ig-like_dom_sf"/>
</dbReference>
<dbReference type="PANTHER" id="PTHR16675:SF242">
    <property type="entry name" value="MAJOR HISTOCOMPATIBILITY COMPLEX CLASS I-RELATED GENE PROTEIN"/>
    <property type="match status" value="1"/>
</dbReference>
<dbReference type="PROSITE" id="PS00290">
    <property type="entry name" value="IG_MHC"/>
    <property type="match status" value="1"/>
</dbReference>
<dbReference type="SUPFAM" id="SSF48726">
    <property type="entry name" value="Immunoglobulin"/>
    <property type="match status" value="1"/>
</dbReference>
<dbReference type="InterPro" id="IPR001039">
    <property type="entry name" value="MHC_I_a_a1/a2"/>
</dbReference>
<dbReference type="FunFam" id="2.60.40.10:FF:000204">
    <property type="entry name" value="Major histocompatibility complex, class I-related protein"/>
    <property type="match status" value="1"/>
</dbReference>
<dbReference type="SMART" id="SM00407">
    <property type="entry name" value="IGc1"/>
    <property type="match status" value="1"/>
</dbReference>
<dbReference type="PROSITE" id="PS50835">
    <property type="entry name" value="IG_LIKE"/>
    <property type="match status" value="1"/>
</dbReference>
<keyword evidence="5" id="KW-0391">Immunity</keyword>
<evidence type="ECO:0000256" key="11">
    <source>
        <dbReference type="SAM" id="Phobius"/>
    </source>
</evidence>
<dbReference type="GO" id="GO:0042612">
    <property type="term" value="C:MHC class I protein complex"/>
    <property type="evidence" value="ECO:0007669"/>
    <property type="project" value="UniProtKB-KW"/>
</dbReference>
<dbReference type="FunFam" id="3.30.500.10:FF:000001">
    <property type="entry name" value="H-2 class I histocompatibility antigen, alpha chain"/>
    <property type="match status" value="1"/>
</dbReference>
<evidence type="ECO:0000259" key="12">
    <source>
        <dbReference type="PROSITE" id="PS50835"/>
    </source>
</evidence>
<evidence type="ECO:0000313" key="13">
    <source>
        <dbReference type="Ensembl" id="ENSSPUP00000004512.1"/>
    </source>
</evidence>
<proteinExistence type="inferred from homology"/>
<protein>
    <recommendedName>
        <fullName evidence="12">Ig-like domain-containing protein</fullName>
    </recommendedName>
</protein>
<evidence type="ECO:0000256" key="3">
    <source>
        <dbReference type="ARBA" id="ARBA00022692"/>
    </source>
</evidence>
<evidence type="ECO:0000256" key="1">
    <source>
        <dbReference type="ARBA" id="ARBA00004479"/>
    </source>
</evidence>
<evidence type="ECO:0000256" key="8">
    <source>
        <dbReference type="ARBA" id="ARBA00023157"/>
    </source>
</evidence>
<reference evidence="13" key="2">
    <citation type="submission" date="2025-09" db="UniProtKB">
        <authorList>
            <consortium name="Ensembl"/>
        </authorList>
    </citation>
    <scope>IDENTIFICATION</scope>
</reference>
<keyword evidence="7 11" id="KW-0472">Membrane</keyword>
<dbReference type="InterPro" id="IPR003006">
    <property type="entry name" value="Ig/MHC_CS"/>
</dbReference>
<dbReference type="Ensembl" id="ENSSPUT00000004791.1">
    <property type="protein sequence ID" value="ENSSPUP00000004512.1"/>
    <property type="gene ID" value="ENSSPUG00000003482.1"/>
</dbReference>
<organism evidence="13 14">
    <name type="scientific">Sphenodon punctatus</name>
    <name type="common">Tuatara</name>
    <name type="synonym">Hatteria punctata</name>
    <dbReference type="NCBI Taxonomy" id="8508"/>
    <lineage>
        <taxon>Eukaryota</taxon>
        <taxon>Metazoa</taxon>
        <taxon>Chordata</taxon>
        <taxon>Craniata</taxon>
        <taxon>Vertebrata</taxon>
        <taxon>Euteleostomi</taxon>
        <taxon>Lepidosauria</taxon>
        <taxon>Sphenodontia</taxon>
        <taxon>Sphenodontidae</taxon>
        <taxon>Sphenodon</taxon>
    </lineage>
</organism>
<evidence type="ECO:0000313" key="14">
    <source>
        <dbReference type="Proteomes" id="UP000694392"/>
    </source>
</evidence>
<dbReference type="GO" id="GO:0005615">
    <property type="term" value="C:extracellular space"/>
    <property type="evidence" value="ECO:0007669"/>
    <property type="project" value="TreeGrafter"/>
</dbReference>
<evidence type="ECO:0000256" key="6">
    <source>
        <dbReference type="ARBA" id="ARBA00022989"/>
    </source>
</evidence>
<keyword evidence="8" id="KW-1015">Disulfide bond</keyword>
<evidence type="ECO:0000256" key="5">
    <source>
        <dbReference type="ARBA" id="ARBA00022859"/>
    </source>
</evidence>
<comment type="similarity">
    <text evidence="10">Belongs to the MHC class I family.</text>
</comment>
<name>A0A8D0GC56_SPHPU</name>
<dbReference type="InterPro" id="IPR037055">
    <property type="entry name" value="MHC_I-like_Ag-recog_sf"/>
</dbReference>